<name>D7WBP2_9CORY</name>
<dbReference type="Gene3D" id="2.60.40.3700">
    <property type="match status" value="1"/>
</dbReference>
<dbReference type="AlphaFoldDB" id="D7WBP2"/>
<evidence type="ECO:0000313" key="2">
    <source>
        <dbReference type="Proteomes" id="UP000004208"/>
    </source>
</evidence>
<dbReference type="Proteomes" id="UP000004208">
    <property type="component" value="Unassembled WGS sequence"/>
</dbReference>
<organism evidence="1 2">
    <name type="scientific">Corynebacterium genitalium ATCC 33030</name>
    <dbReference type="NCBI Taxonomy" id="585529"/>
    <lineage>
        <taxon>Bacteria</taxon>
        <taxon>Bacillati</taxon>
        <taxon>Actinomycetota</taxon>
        <taxon>Actinomycetes</taxon>
        <taxon>Mycobacteriales</taxon>
        <taxon>Corynebacteriaceae</taxon>
        <taxon>Corynebacterium</taxon>
    </lineage>
</organism>
<keyword evidence="2" id="KW-1185">Reference proteome</keyword>
<evidence type="ECO:0000313" key="1">
    <source>
        <dbReference type="EMBL" id="EFK55273.1"/>
    </source>
</evidence>
<dbReference type="HOGENOM" id="CLU_115304_0_0_11"/>
<comment type="caution">
    <text evidence="1">The sequence shown here is derived from an EMBL/GenBank/DDBJ whole genome shotgun (WGS) entry which is preliminary data.</text>
</comment>
<dbReference type="NCBIfam" id="NF038094">
    <property type="entry name" value="CueP_fam"/>
    <property type="match status" value="1"/>
</dbReference>
<reference evidence="1" key="1">
    <citation type="submission" date="2010-06" db="EMBL/GenBank/DDBJ databases">
        <authorList>
            <person name="Muzny D."/>
            <person name="Qin X."/>
            <person name="Buhay C."/>
            <person name="Dugan-Rocha S."/>
            <person name="Ding Y."/>
            <person name="Chen G."/>
            <person name="Hawes A."/>
            <person name="Holder M."/>
            <person name="Jhangiani S."/>
            <person name="Johnson A."/>
            <person name="Khan Z."/>
            <person name="Li Z."/>
            <person name="Liu W."/>
            <person name="Liu X."/>
            <person name="Perez L."/>
            <person name="Shen H."/>
            <person name="Wang Q."/>
            <person name="Watt J."/>
            <person name="Xi L."/>
            <person name="Xin Y."/>
            <person name="Zhou J."/>
            <person name="Deng J."/>
            <person name="Jiang H."/>
            <person name="Liu Y."/>
            <person name="Qu J."/>
            <person name="Song X.-Z."/>
            <person name="Zhang L."/>
            <person name="Villasana D."/>
            <person name="Johnson A."/>
            <person name="Liu J."/>
            <person name="Liyanage D."/>
            <person name="Lorensuhewa L."/>
            <person name="Robinson T."/>
            <person name="Song A."/>
            <person name="Song B.-B."/>
            <person name="Dinh H."/>
            <person name="Thornton R."/>
            <person name="Coyle M."/>
            <person name="Francisco L."/>
            <person name="Jackson L."/>
            <person name="Javaid M."/>
            <person name="Korchina V."/>
            <person name="Kovar C."/>
            <person name="Mata R."/>
            <person name="Mathew T."/>
            <person name="Ngo R."/>
            <person name="Nguyen L."/>
            <person name="Nguyen N."/>
            <person name="Okwuonu G."/>
            <person name="Ongeri F."/>
            <person name="Pham C."/>
            <person name="Simmons D."/>
            <person name="Wilczek-Boney K."/>
            <person name="Hale W."/>
            <person name="Jakkamsetti A."/>
            <person name="Pham P."/>
            <person name="Ruth R."/>
            <person name="San Lucas F."/>
            <person name="Warren J."/>
            <person name="Zhang J."/>
            <person name="Zhao Z."/>
            <person name="Zhou C."/>
            <person name="Zhu D."/>
            <person name="Lee S."/>
            <person name="Bess C."/>
            <person name="Blankenburg K."/>
            <person name="Forbes L."/>
            <person name="Fu Q."/>
            <person name="Gubbala S."/>
            <person name="Hirani K."/>
            <person name="Jayaseelan J.C."/>
            <person name="Lara F."/>
            <person name="Munidasa M."/>
            <person name="Palculict T."/>
            <person name="Patil S."/>
            <person name="Pu L.-L."/>
            <person name="Saada N."/>
            <person name="Tang L."/>
            <person name="Weissenberger G."/>
            <person name="Zhu Y."/>
            <person name="Hemphill L."/>
            <person name="Shang Y."/>
            <person name="Youmans B."/>
            <person name="Ayvaz T."/>
            <person name="Ross M."/>
            <person name="Santibanez J."/>
            <person name="Aqrawi P."/>
            <person name="Gross S."/>
            <person name="Joshi V."/>
            <person name="Fowler G."/>
            <person name="Nazareth L."/>
            <person name="Reid J."/>
            <person name="Worley K."/>
            <person name="Petrosino J."/>
            <person name="Highlander S."/>
            <person name="Gibbs R."/>
        </authorList>
    </citation>
    <scope>NUCLEOTIDE SEQUENCE [LARGE SCALE GENOMIC DNA]</scope>
    <source>
        <strain evidence="1">ATCC 33030</strain>
    </source>
</reference>
<dbReference type="EMBL" id="ACLJ02000001">
    <property type="protein sequence ID" value="EFK55273.1"/>
    <property type="molecule type" value="Genomic_DNA"/>
</dbReference>
<dbReference type="Pfam" id="PF21172">
    <property type="entry name" value="CueP"/>
    <property type="match status" value="1"/>
</dbReference>
<dbReference type="STRING" id="585529.HMPREF0291_10531"/>
<dbReference type="eggNOG" id="ENOG502ZBTG">
    <property type="taxonomic scope" value="Bacteria"/>
</dbReference>
<protein>
    <submittedName>
        <fullName evidence="1">Uncharacterized protein</fullName>
    </submittedName>
</protein>
<dbReference type="InterPro" id="IPR047808">
    <property type="entry name" value="CueP-like"/>
</dbReference>
<gene>
    <name evidence="1" type="ORF">HMPREF0291_10531</name>
</gene>
<sequence>MFSGRPADVLEKDEAPTHKRCPITVLPRPKEIDVKRAAIAAAALALTLTGCSAADPEPAVTAEATQDKFLTAHGLAAMDATEIIDHLDQEAVADRPTDLIASVRPNELVLSDENQEVALDLPQDLTYVSIAPYVTQTHDCFYHSLTTCLGELRNAPVQVTVTDETTGEVLIDEQTTTFDNGFVGFWLPREATGTIEVTHQGRTGVTEFSTTADGATCVTDLPLT</sequence>
<proteinExistence type="predicted"/>
<accession>D7WBP2</accession>